<name>A0A0F9KY29_9ZZZZ</name>
<protein>
    <submittedName>
        <fullName evidence="1">Uncharacterized protein</fullName>
    </submittedName>
</protein>
<dbReference type="EMBL" id="LAZR01007138">
    <property type="protein sequence ID" value="KKM87199.1"/>
    <property type="molecule type" value="Genomic_DNA"/>
</dbReference>
<dbReference type="AlphaFoldDB" id="A0A0F9KY29"/>
<sequence>ISQSDNFKVTPEGDTLHFGNITVIPNNYDSFSYLRLGPGNENIVFLKNTGDSFMIIYVMRDVNNERLKFLNDVEKRGEKYFDIITTN</sequence>
<reference evidence="1" key="1">
    <citation type="journal article" date="2015" name="Nature">
        <title>Complex archaea that bridge the gap between prokaryotes and eukaryotes.</title>
        <authorList>
            <person name="Spang A."/>
            <person name="Saw J.H."/>
            <person name="Jorgensen S.L."/>
            <person name="Zaremba-Niedzwiedzka K."/>
            <person name="Martijn J."/>
            <person name="Lind A.E."/>
            <person name="van Eijk R."/>
            <person name="Schleper C."/>
            <person name="Guy L."/>
            <person name="Ettema T.J."/>
        </authorList>
    </citation>
    <scope>NUCLEOTIDE SEQUENCE</scope>
</reference>
<evidence type="ECO:0000313" key="1">
    <source>
        <dbReference type="EMBL" id="KKM87199.1"/>
    </source>
</evidence>
<proteinExistence type="predicted"/>
<feature type="non-terminal residue" evidence="1">
    <location>
        <position position="1"/>
    </location>
</feature>
<organism evidence="1">
    <name type="scientific">marine sediment metagenome</name>
    <dbReference type="NCBI Taxonomy" id="412755"/>
    <lineage>
        <taxon>unclassified sequences</taxon>
        <taxon>metagenomes</taxon>
        <taxon>ecological metagenomes</taxon>
    </lineage>
</organism>
<accession>A0A0F9KY29</accession>
<comment type="caution">
    <text evidence="1">The sequence shown here is derived from an EMBL/GenBank/DDBJ whole genome shotgun (WGS) entry which is preliminary data.</text>
</comment>
<gene>
    <name evidence="1" type="ORF">LCGC14_1271410</name>
</gene>